<feature type="domain" description="Orotidine 5'-phosphate decarboxylase" evidence="8">
    <location>
        <begin position="2"/>
        <end position="201"/>
    </location>
</feature>
<evidence type="ECO:0000259" key="8">
    <source>
        <dbReference type="SMART" id="SM00934"/>
    </source>
</evidence>
<dbReference type="EMBL" id="LELK01000004">
    <property type="protein sequence ID" value="KMM36852.1"/>
    <property type="molecule type" value="Genomic_DNA"/>
</dbReference>
<dbReference type="GO" id="GO:0006730">
    <property type="term" value="P:one-carbon metabolic process"/>
    <property type="evidence" value="ECO:0007669"/>
    <property type="project" value="UniProtKB-KW"/>
</dbReference>
<sequence>MKLQLALDRLSHDECLDILTETSESIDWIEIGSGVIKEYGMSIVKEIRRTFPETPIVTDMKTCDAGKYEAAQAFQAGANITTVMAFASDQTISDMLNVALEHEGRVMVDLLGVTSKQRITQLQELGVDLVSLHFGKDMQQNGNITGDIFELVNGISGLEVAVAGGITLDSLPNILSYDPTTLIVGGGITKQNNRKLAAAQLKEAIQKYERSDSNSRS</sequence>
<dbReference type="GO" id="GO:0004590">
    <property type="term" value="F:orotidine-5'-phosphate decarboxylase activity"/>
    <property type="evidence" value="ECO:0007669"/>
    <property type="project" value="InterPro"/>
</dbReference>
<dbReference type="GO" id="GO:0019854">
    <property type="term" value="P:L-ascorbic acid catabolic process"/>
    <property type="evidence" value="ECO:0007669"/>
    <property type="project" value="TreeGrafter"/>
</dbReference>
<keyword evidence="10" id="KW-1185">Reference proteome</keyword>
<name>A0A0J6FR94_9BACL</name>
<comment type="similarity">
    <text evidence="3">Belongs to the HPS/KGPDC family. HPS subfamily.</text>
</comment>
<dbReference type="InterPro" id="IPR013785">
    <property type="entry name" value="Aldolase_TIM"/>
</dbReference>
<dbReference type="InterPro" id="IPR017553">
    <property type="entry name" value="3-hexulose-6-phosphate_synth"/>
</dbReference>
<dbReference type="EC" id="4.1.2.43" evidence="4"/>
<dbReference type="GO" id="GO:0033982">
    <property type="term" value="F:3-dehydro-L-gulonate-6-phosphate decarboxylase activity"/>
    <property type="evidence" value="ECO:0007669"/>
    <property type="project" value="TreeGrafter"/>
</dbReference>
<dbReference type="FunFam" id="3.20.20.70:FF:000022">
    <property type="entry name" value="3-keto-L-gulonate-6-phosphate decarboxylase UlaD"/>
    <property type="match status" value="1"/>
</dbReference>
<organism evidence="9 10">
    <name type="scientific">Guptibacillus hwajinpoensis</name>
    <dbReference type="NCBI Taxonomy" id="208199"/>
    <lineage>
        <taxon>Bacteria</taxon>
        <taxon>Bacillati</taxon>
        <taxon>Bacillota</taxon>
        <taxon>Bacilli</taxon>
        <taxon>Bacillales</taxon>
        <taxon>Guptibacillaceae</taxon>
        <taxon>Guptibacillus</taxon>
    </lineage>
</organism>
<evidence type="ECO:0000256" key="2">
    <source>
        <dbReference type="ARBA" id="ARBA00005014"/>
    </source>
</evidence>
<reference evidence="9" key="1">
    <citation type="submission" date="2015-06" db="EMBL/GenBank/DDBJ databases">
        <authorList>
            <person name="Liu B."/>
            <person name="Wang J."/>
            <person name="Zhu Y."/>
            <person name="Liu G."/>
            <person name="Chen Q."/>
            <person name="Zheng C."/>
            <person name="Che J."/>
            <person name="Ge C."/>
            <person name="Shi H."/>
            <person name="Pan Z."/>
            <person name="Liu X."/>
        </authorList>
    </citation>
    <scope>NUCLEOTIDE SEQUENCE [LARGE SCALE GENOMIC DNA]</scope>
    <source>
        <strain evidence="9">DSM 16346</strain>
    </source>
</reference>
<dbReference type="PATRIC" id="fig|157733.3.peg.663"/>
<comment type="pathway">
    <text evidence="2">One-carbon metabolism; formaldehyde assimilation via RuMP pathway; D-fructose 6-phosphate from D-ribulose 5-phosphate and formaldehyde: step 1/2.</text>
</comment>
<dbReference type="GO" id="GO:0006207">
    <property type="term" value="P:'de novo' pyrimidine nucleobase biosynthetic process"/>
    <property type="evidence" value="ECO:0007669"/>
    <property type="project" value="InterPro"/>
</dbReference>
<evidence type="ECO:0000256" key="6">
    <source>
        <dbReference type="ARBA" id="ARBA00023239"/>
    </source>
</evidence>
<dbReference type="Gene3D" id="3.20.20.70">
    <property type="entry name" value="Aldolase class I"/>
    <property type="match status" value="1"/>
</dbReference>
<dbReference type="GO" id="GO:0043801">
    <property type="term" value="F:hexulose-6-phosphate synthase activity"/>
    <property type="evidence" value="ECO:0007669"/>
    <property type="project" value="UniProtKB-EC"/>
</dbReference>
<evidence type="ECO:0000256" key="5">
    <source>
        <dbReference type="ARBA" id="ARBA00022563"/>
    </source>
</evidence>
<dbReference type="OrthoDB" id="43475at2"/>
<evidence type="ECO:0000256" key="1">
    <source>
        <dbReference type="ARBA" id="ARBA00000718"/>
    </source>
</evidence>
<keyword evidence="7" id="KW-0119">Carbohydrate metabolism</keyword>
<dbReference type="Proteomes" id="UP000035996">
    <property type="component" value="Unassembled WGS sequence"/>
</dbReference>
<dbReference type="SUPFAM" id="SSF51366">
    <property type="entry name" value="Ribulose-phoshate binding barrel"/>
    <property type="match status" value="1"/>
</dbReference>
<dbReference type="CDD" id="cd04726">
    <property type="entry name" value="KGPDC_HPS"/>
    <property type="match status" value="1"/>
</dbReference>
<dbReference type="STRING" id="157733.AB986_13105"/>
<dbReference type="InterPro" id="IPR001754">
    <property type="entry name" value="OMPdeCOase_dom"/>
</dbReference>
<protein>
    <recommendedName>
        <fullName evidence="4">3-hexulose-6-phosphate synthase</fullName>
        <ecNumber evidence="4">4.1.2.43</ecNumber>
    </recommendedName>
</protein>
<comment type="catalytic activity">
    <reaction evidence="1">
        <text>D-ribulose 5-phosphate + formaldehyde = D-arabino-hex-3-ulose 6-phosphate</text>
        <dbReference type="Rhea" id="RHEA:25201"/>
        <dbReference type="ChEBI" id="CHEBI:16842"/>
        <dbReference type="ChEBI" id="CHEBI:58121"/>
        <dbReference type="ChEBI" id="CHEBI:58542"/>
        <dbReference type="EC" id="4.1.2.43"/>
    </reaction>
</comment>
<evidence type="ECO:0000256" key="7">
    <source>
        <dbReference type="ARBA" id="ARBA00023277"/>
    </source>
</evidence>
<evidence type="ECO:0000313" key="10">
    <source>
        <dbReference type="Proteomes" id="UP000035996"/>
    </source>
</evidence>
<dbReference type="RefSeq" id="WP_048311563.1">
    <property type="nucleotide sequence ID" value="NZ_CP119526.1"/>
</dbReference>
<dbReference type="InterPro" id="IPR041710">
    <property type="entry name" value="HPS/KGPDC"/>
</dbReference>
<dbReference type="NCBIfam" id="TIGR03128">
    <property type="entry name" value="RuMP_HxlA"/>
    <property type="match status" value="1"/>
</dbReference>
<accession>A0A0J6FR94</accession>
<dbReference type="SMART" id="SM00934">
    <property type="entry name" value="OMPdecase"/>
    <property type="match status" value="1"/>
</dbReference>
<dbReference type="AlphaFoldDB" id="A0A0J6FR94"/>
<dbReference type="PANTHER" id="PTHR35039:SF3">
    <property type="entry name" value="3-KETO-L-GULONATE-6-PHOSPHATE DECARBOXYLASE SGBH-RELATED"/>
    <property type="match status" value="1"/>
</dbReference>
<keyword evidence="5" id="KW-0554">One-carbon metabolism</keyword>
<gene>
    <name evidence="9" type="ORF">AB986_13105</name>
</gene>
<evidence type="ECO:0000313" key="9">
    <source>
        <dbReference type="EMBL" id="KMM36852.1"/>
    </source>
</evidence>
<proteinExistence type="inferred from homology"/>
<comment type="caution">
    <text evidence="9">The sequence shown here is derived from an EMBL/GenBank/DDBJ whole genome shotgun (WGS) entry which is preliminary data.</text>
</comment>
<evidence type="ECO:0000256" key="3">
    <source>
        <dbReference type="ARBA" id="ARBA00006350"/>
    </source>
</evidence>
<dbReference type="Pfam" id="PF00215">
    <property type="entry name" value="OMPdecase"/>
    <property type="match status" value="1"/>
</dbReference>
<keyword evidence="6" id="KW-0456">Lyase</keyword>
<evidence type="ECO:0000256" key="4">
    <source>
        <dbReference type="ARBA" id="ARBA00012890"/>
    </source>
</evidence>
<dbReference type="PANTHER" id="PTHR35039">
    <property type="entry name" value="3-KETO-L-GULONATE-6-PHOSPHATE DECARBOXYLASE SGBH-RELATED"/>
    <property type="match status" value="1"/>
</dbReference>
<dbReference type="InterPro" id="IPR011060">
    <property type="entry name" value="RibuloseP-bd_barrel"/>
</dbReference>